<reference evidence="1" key="2">
    <citation type="submission" date="2020-06" db="EMBL/GenBank/DDBJ databases">
        <authorList>
            <person name="Wang Y."/>
        </authorList>
    </citation>
    <scope>NUCLEOTIDE SEQUENCE</scope>
    <source>
        <strain evidence="1">C4</strain>
        <strain evidence="2">L15a</strain>
    </source>
</reference>
<evidence type="ECO:0000313" key="2">
    <source>
        <dbReference type="EMBL" id="NWJ57209.1"/>
    </source>
</evidence>
<evidence type="ECO:0000313" key="4">
    <source>
        <dbReference type="Proteomes" id="UP000575480"/>
    </source>
</evidence>
<evidence type="ECO:0000313" key="1">
    <source>
        <dbReference type="EMBL" id="NWJ29547.1"/>
    </source>
</evidence>
<protein>
    <submittedName>
        <fullName evidence="1">Uncharacterized protein</fullName>
    </submittedName>
</protein>
<sequence length="66" mass="7848">MADPTEINSVFWNKEKKSWDHKMIQVEEYHGFVECQQCRRPLSHNIKTGGEFKVVYVECGCSRREK</sequence>
<evidence type="ECO:0000313" key="3">
    <source>
        <dbReference type="Proteomes" id="UP000568446"/>
    </source>
</evidence>
<proteinExistence type="predicted"/>
<reference evidence="3 4" key="1">
    <citation type="journal article" date="2019" name="Environ. Microbiol.">
        <title>Genomics insights into ecotype formation of ammonia-oxidizing archaea in the deep ocean.</title>
        <authorList>
            <person name="Wang Y."/>
            <person name="Huang J.M."/>
            <person name="Cui G.J."/>
            <person name="Nunoura T."/>
            <person name="Takaki Y."/>
            <person name="Li W.L."/>
            <person name="Li J."/>
            <person name="Gao Z.M."/>
            <person name="Takai K."/>
            <person name="Zhang A.Q."/>
            <person name="Stepanauskas R."/>
        </authorList>
    </citation>
    <scope>NUCLEOTIDE SEQUENCE [LARGE SCALE GENOMIC DNA]</scope>
    <source>
        <strain evidence="1 3">C4</strain>
        <strain evidence="2 4">L15a</strain>
    </source>
</reference>
<dbReference type="Proteomes" id="UP000575480">
    <property type="component" value="Unassembled WGS sequence"/>
</dbReference>
<name>A0A7K4MK29_9ARCH</name>
<gene>
    <name evidence="1" type="ORF">HX850_01310</name>
    <name evidence="2" type="ORF">HX858_05585</name>
</gene>
<dbReference type="EMBL" id="JACATH010000004">
    <property type="protein sequence ID" value="NWJ57209.1"/>
    <property type="molecule type" value="Genomic_DNA"/>
</dbReference>
<organism evidence="1 3">
    <name type="scientific">Marine Group I thaumarchaeote</name>
    <dbReference type="NCBI Taxonomy" id="2511932"/>
    <lineage>
        <taxon>Archaea</taxon>
        <taxon>Nitrososphaerota</taxon>
        <taxon>Marine Group I</taxon>
    </lineage>
</organism>
<accession>A0A7K4MK29</accession>
<dbReference type="EMBL" id="JACATK010000003">
    <property type="protein sequence ID" value="NWJ29547.1"/>
    <property type="molecule type" value="Genomic_DNA"/>
</dbReference>
<dbReference type="AlphaFoldDB" id="A0A7K4MK29"/>
<comment type="caution">
    <text evidence="1">The sequence shown here is derived from an EMBL/GenBank/DDBJ whole genome shotgun (WGS) entry which is preliminary data.</text>
</comment>
<dbReference type="Proteomes" id="UP000568446">
    <property type="component" value="Unassembled WGS sequence"/>
</dbReference>